<dbReference type="SUPFAM" id="SSF50331">
    <property type="entry name" value="MOP-like"/>
    <property type="match status" value="1"/>
</dbReference>
<keyword evidence="7" id="KW-0472">Membrane</keyword>
<dbReference type="PROSITE" id="PS00211">
    <property type="entry name" value="ABC_TRANSPORTER_1"/>
    <property type="match status" value="1"/>
</dbReference>
<evidence type="ECO:0000256" key="6">
    <source>
        <dbReference type="ARBA" id="ARBA00022967"/>
    </source>
</evidence>
<dbReference type="Gene3D" id="2.40.50.100">
    <property type="match status" value="1"/>
</dbReference>
<keyword evidence="6" id="KW-1278">Translocase</keyword>
<evidence type="ECO:0000313" key="11">
    <source>
        <dbReference type="Proteomes" id="UP000268016"/>
    </source>
</evidence>
<dbReference type="InterPro" id="IPR040582">
    <property type="entry name" value="OB_MalK-like"/>
</dbReference>
<evidence type="ECO:0000256" key="8">
    <source>
        <dbReference type="SAM" id="MobiDB-lite"/>
    </source>
</evidence>
<dbReference type="CDD" id="cd03301">
    <property type="entry name" value="ABC_MalK_N"/>
    <property type="match status" value="1"/>
</dbReference>
<dbReference type="InterPro" id="IPR003439">
    <property type="entry name" value="ABC_transporter-like_ATP-bd"/>
</dbReference>
<dbReference type="SMART" id="SM00382">
    <property type="entry name" value="AAA"/>
    <property type="match status" value="1"/>
</dbReference>
<dbReference type="PROSITE" id="PS50893">
    <property type="entry name" value="ABC_TRANSPORTER_2"/>
    <property type="match status" value="1"/>
</dbReference>
<dbReference type="InterPro" id="IPR027417">
    <property type="entry name" value="P-loop_NTPase"/>
</dbReference>
<dbReference type="InterPro" id="IPR015855">
    <property type="entry name" value="ABC_transpr_MalK-like"/>
</dbReference>
<dbReference type="InterPro" id="IPR047641">
    <property type="entry name" value="ABC_transpr_MalK/UgpC-like"/>
</dbReference>
<evidence type="ECO:0000256" key="7">
    <source>
        <dbReference type="ARBA" id="ARBA00023136"/>
    </source>
</evidence>
<keyword evidence="5 10" id="KW-0067">ATP-binding</keyword>
<reference evidence="10 11" key="1">
    <citation type="submission" date="2018-10" db="EMBL/GenBank/DDBJ databases">
        <title>Histidinibacterium lentulum gen. nov., sp. nov., a marine bacterium from the culture broth of Picochlorum sp. 122.</title>
        <authorList>
            <person name="Wang G."/>
        </authorList>
    </citation>
    <scope>NUCLEOTIDE SEQUENCE [LARGE SCALE GENOMIC DNA]</scope>
    <source>
        <strain evidence="10 11">B17</strain>
    </source>
</reference>
<dbReference type="Pfam" id="PF00005">
    <property type="entry name" value="ABC_tran"/>
    <property type="match status" value="1"/>
</dbReference>
<evidence type="ECO:0000259" key="9">
    <source>
        <dbReference type="PROSITE" id="PS50893"/>
    </source>
</evidence>
<protein>
    <submittedName>
        <fullName evidence="10">sn-glycerol-3-phosphate ABC transporter ATP-binding protein UgpC</fullName>
    </submittedName>
</protein>
<dbReference type="InterPro" id="IPR017871">
    <property type="entry name" value="ABC_transporter-like_CS"/>
</dbReference>
<dbReference type="RefSeq" id="WP_123643233.1">
    <property type="nucleotide sequence ID" value="NZ_ML119088.1"/>
</dbReference>
<evidence type="ECO:0000256" key="3">
    <source>
        <dbReference type="ARBA" id="ARBA00022475"/>
    </source>
</evidence>
<organism evidence="10 11">
    <name type="scientific">Histidinibacterium lentulum</name>
    <dbReference type="NCBI Taxonomy" id="2480588"/>
    <lineage>
        <taxon>Bacteria</taxon>
        <taxon>Pseudomonadati</taxon>
        <taxon>Pseudomonadota</taxon>
        <taxon>Alphaproteobacteria</taxon>
        <taxon>Rhodobacterales</taxon>
        <taxon>Paracoccaceae</taxon>
        <taxon>Histidinibacterium</taxon>
    </lineage>
</organism>
<feature type="region of interest" description="Disordered" evidence="8">
    <location>
        <begin position="340"/>
        <end position="371"/>
    </location>
</feature>
<keyword evidence="3" id="KW-1003">Cell membrane</keyword>
<dbReference type="AlphaFoldDB" id="A0A3N2QUZ9"/>
<dbReference type="InterPro" id="IPR008995">
    <property type="entry name" value="Mo/tungstate-bd_C_term_dom"/>
</dbReference>
<sequence length="393" mass="43054">MGEVTFHNVMKTYGAGTVAVNNLNLKIEEGEFIVLVGPSGCGKSTSLRMVAGLEEISSGEIAINGEVVNDLSPRERDIAMVFQSYALYPHMTVEQNMGFPLRMAKLPASEKSQRVSRAADILDITNLLGRYPRELSGGQRQRVAMGRAIVRSPRVFLMDEPLSNLDAKLRVQMRGEIAHLQRELKTTTIYVTHDQVEAMTLGDRVAVMYDGVLQQLAAPTDLYASPETVFVAGFIGSPPMNLCEARIEQGAHGLEVRFGDMSLTIDPACLRKYPGVEQSVGKDVVLGTRPECFFPADAETPEGQRIRAKVDLVELLGAEVLVYLESDAKTVTAKSIANPAAGDPQIRSRNGRSTSTVARITPRSPPRPGEVVDLRYETDSLHFFDLRTGHALR</sequence>
<dbReference type="SUPFAM" id="SSF52540">
    <property type="entry name" value="P-loop containing nucleoside triphosphate hydrolases"/>
    <property type="match status" value="1"/>
</dbReference>
<proteinExistence type="inferred from homology"/>
<name>A0A3N2QUZ9_9RHOB</name>
<dbReference type="Gene3D" id="2.40.50.140">
    <property type="entry name" value="Nucleic acid-binding proteins"/>
    <property type="match status" value="1"/>
</dbReference>
<dbReference type="GO" id="GO:0140359">
    <property type="term" value="F:ABC-type transporter activity"/>
    <property type="evidence" value="ECO:0007669"/>
    <property type="project" value="InterPro"/>
</dbReference>
<dbReference type="NCBIfam" id="NF008653">
    <property type="entry name" value="PRK11650.1"/>
    <property type="match status" value="1"/>
</dbReference>
<accession>A0A3N2QUZ9</accession>
<keyword evidence="2" id="KW-0813">Transport</keyword>
<dbReference type="OrthoDB" id="7811600at2"/>
<evidence type="ECO:0000256" key="4">
    <source>
        <dbReference type="ARBA" id="ARBA00022741"/>
    </source>
</evidence>
<dbReference type="InterPro" id="IPR012340">
    <property type="entry name" value="NA-bd_OB-fold"/>
</dbReference>
<comment type="similarity">
    <text evidence="1">Belongs to the ABC transporter superfamily.</text>
</comment>
<dbReference type="Pfam" id="PF17912">
    <property type="entry name" value="OB_MalK"/>
    <property type="match status" value="1"/>
</dbReference>
<dbReference type="FunFam" id="3.40.50.300:FF:000042">
    <property type="entry name" value="Maltose/maltodextrin ABC transporter, ATP-binding protein"/>
    <property type="match status" value="1"/>
</dbReference>
<dbReference type="InterPro" id="IPR003593">
    <property type="entry name" value="AAA+_ATPase"/>
</dbReference>
<keyword evidence="11" id="KW-1185">Reference proteome</keyword>
<dbReference type="PANTHER" id="PTHR43875:SF15">
    <property type="entry name" value="TREHALOSE IMPORT ATP-BINDING PROTEIN SUGC"/>
    <property type="match status" value="1"/>
</dbReference>
<feature type="compositionally biased region" description="Polar residues" evidence="8">
    <location>
        <begin position="347"/>
        <end position="358"/>
    </location>
</feature>
<dbReference type="GO" id="GO:0055052">
    <property type="term" value="C:ATP-binding cassette (ABC) transporter complex, substrate-binding subunit-containing"/>
    <property type="evidence" value="ECO:0007669"/>
    <property type="project" value="TreeGrafter"/>
</dbReference>
<comment type="caution">
    <text evidence="10">The sequence shown here is derived from an EMBL/GenBank/DDBJ whole genome shotgun (WGS) entry which is preliminary data.</text>
</comment>
<gene>
    <name evidence="10" type="primary">ugpC</name>
    <name evidence="10" type="ORF">EAT49_15640</name>
</gene>
<dbReference type="Proteomes" id="UP000268016">
    <property type="component" value="Unassembled WGS sequence"/>
</dbReference>
<dbReference type="GO" id="GO:0005524">
    <property type="term" value="F:ATP binding"/>
    <property type="evidence" value="ECO:0007669"/>
    <property type="project" value="UniProtKB-KW"/>
</dbReference>
<evidence type="ECO:0000256" key="1">
    <source>
        <dbReference type="ARBA" id="ARBA00005417"/>
    </source>
</evidence>
<dbReference type="Gene3D" id="3.40.50.300">
    <property type="entry name" value="P-loop containing nucleotide triphosphate hydrolases"/>
    <property type="match status" value="1"/>
</dbReference>
<evidence type="ECO:0000313" key="10">
    <source>
        <dbReference type="EMBL" id="ROT99051.1"/>
    </source>
</evidence>
<dbReference type="PANTHER" id="PTHR43875">
    <property type="entry name" value="MALTODEXTRIN IMPORT ATP-BINDING PROTEIN MSMX"/>
    <property type="match status" value="1"/>
</dbReference>
<keyword evidence="4" id="KW-0547">Nucleotide-binding</keyword>
<evidence type="ECO:0000256" key="2">
    <source>
        <dbReference type="ARBA" id="ARBA00022448"/>
    </source>
</evidence>
<feature type="domain" description="ABC transporter" evidence="9">
    <location>
        <begin position="4"/>
        <end position="235"/>
    </location>
</feature>
<evidence type="ECO:0000256" key="5">
    <source>
        <dbReference type="ARBA" id="ARBA00022840"/>
    </source>
</evidence>
<dbReference type="GO" id="GO:0016887">
    <property type="term" value="F:ATP hydrolysis activity"/>
    <property type="evidence" value="ECO:0007669"/>
    <property type="project" value="InterPro"/>
</dbReference>
<dbReference type="GO" id="GO:0008643">
    <property type="term" value="P:carbohydrate transport"/>
    <property type="evidence" value="ECO:0007669"/>
    <property type="project" value="InterPro"/>
</dbReference>
<dbReference type="EMBL" id="RDRB01000008">
    <property type="protein sequence ID" value="ROT99051.1"/>
    <property type="molecule type" value="Genomic_DNA"/>
</dbReference>